<dbReference type="InterPro" id="IPR029787">
    <property type="entry name" value="Nucleotide_cyclase"/>
</dbReference>
<dbReference type="InterPro" id="IPR052155">
    <property type="entry name" value="Biofilm_reg_signaling"/>
</dbReference>
<dbReference type="GO" id="GO:0052621">
    <property type="term" value="F:diguanylate cyclase activity"/>
    <property type="evidence" value="ECO:0007669"/>
    <property type="project" value="UniProtKB-EC"/>
</dbReference>
<feature type="domain" description="PAS" evidence="1">
    <location>
        <begin position="184"/>
        <end position="254"/>
    </location>
</feature>
<feature type="domain" description="GGDEF" evidence="2">
    <location>
        <begin position="340"/>
        <end position="471"/>
    </location>
</feature>
<keyword evidence="3" id="KW-0548">Nucleotidyltransferase</keyword>
<sequence>MHRLLKRQLARCFPDGIPPSEVLAAFIEAVNDSYESFSEDEAILGRSLDISSQELNERNDLLNTLLDALPDTCLWLDETNVIRDIRPGQYLAQLFGDIEKYSCIDTLPLFREHPQFFTHLDNCRRLHRLEQHECRLKRNGETLYIELRCSPLKSGQVLILFRDITVRKVVERLKNAALEESKRSSKQLQELINGAPIGIMLIDPHRVIIMVNSYCATHLGMRQDDLLGQCCDSFIAPSFREEYLAAVDQSFEPHPCESRIDVDMCSPSHPPFAVEIAFSLFHHKGHTLLTQAFSDISERKQMERELRRLAQTDPLTGVANRRHFTNRAQAELESCLTSGVPLSLLSMDLDHFKGINDTYGHAVGDEVLKAFCRMLERVAGSDALIGRFGGEEFTLLLPRQGREEAQAMAARILTALPHSGIETQKGPLTFTTSIGIATREEAGHRLETLLNIADDRLYLAKSRGRNRYCSG</sequence>
<evidence type="ECO:0000259" key="1">
    <source>
        <dbReference type="PROSITE" id="PS50112"/>
    </source>
</evidence>
<dbReference type="EMBL" id="JAIRBT010000009">
    <property type="protein sequence ID" value="MBZ6066311.1"/>
    <property type="molecule type" value="Genomic_DNA"/>
</dbReference>
<dbReference type="NCBIfam" id="TIGR00254">
    <property type="entry name" value="GGDEF"/>
    <property type="match status" value="1"/>
</dbReference>
<dbReference type="InterPro" id="IPR000014">
    <property type="entry name" value="PAS"/>
</dbReference>
<keyword evidence="4" id="KW-1185">Reference proteome</keyword>
<dbReference type="Gene3D" id="3.30.450.20">
    <property type="entry name" value="PAS domain"/>
    <property type="match status" value="2"/>
</dbReference>
<dbReference type="SMART" id="SM00267">
    <property type="entry name" value="GGDEF"/>
    <property type="match status" value="1"/>
</dbReference>
<dbReference type="SUPFAM" id="SSF55073">
    <property type="entry name" value="Nucleotide cyclase"/>
    <property type="match status" value="1"/>
</dbReference>
<dbReference type="Pfam" id="PF13426">
    <property type="entry name" value="PAS_9"/>
    <property type="match status" value="1"/>
</dbReference>
<dbReference type="Pfam" id="PF13188">
    <property type="entry name" value="PAS_8"/>
    <property type="match status" value="1"/>
</dbReference>
<comment type="caution">
    <text evidence="3">The sequence shown here is derived from an EMBL/GenBank/DDBJ whole genome shotgun (WGS) entry which is preliminary data.</text>
</comment>
<dbReference type="PANTHER" id="PTHR44757:SF2">
    <property type="entry name" value="BIOFILM ARCHITECTURE MAINTENANCE PROTEIN MBAA"/>
    <property type="match status" value="1"/>
</dbReference>
<name>A0ABS7VA87_9GAMM</name>
<dbReference type="RefSeq" id="WP_224162695.1">
    <property type="nucleotide sequence ID" value="NZ_JAIRBT010000009.1"/>
</dbReference>
<evidence type="ECO:0000313" key="3">
    <source>
        <dbReference type="EMBL" id="MBZ6066311.1"/>
    </source>
</evidence>
<organism evidence="3 4">
    <name type="scientific">Aeromonas schubertii</name>
    <dbReference type="NCBI Taxonomy" id="652"/>
    <lineage>
        <taxon>Bacteria</taxon>
        <taxon>Pseudomonadati</taxon>
        <taxon>Pseudomonadota</taxon>
        <taxon>Gammaproteobacteria</taxon>
        <taxon>Aeromonadales</taxon>
        <taxon>Aeromonadaceae</taxon>
        <taxon>Aeromonas</taxon>
    </lineage>
</organism>
<dbReference type="SMART" id="SM00091">
    <property type="entry name" value="PAS"/>
    <property type="match status" value="1"/>
</dbReference>
<reference evidence="3 4" key="1">
    <citation type="submission" date="2021-09" db="EMBL/GenBank/DDBJ databases">
        <title>Aeromonas schubertii isolated from Asian sea bass.</title>
        <authorList>
            <person name="Pinpimai K."/>
        </authorList>
    </citation>
    <scope>NUCLEOTIDE SEQUENCE [LARGE SCALE GENOMIC DNA]</scope>
    <source>
        <strain evidence="3 4">CHULA2021a</strain>
    </source>
</reference>
<accession>A0ABS7VA87</accession>
<proteinExistence type="predicted"/>
<dbReference type="InterPro" id="IPR035965">
    <property type="entry name" value="PAS-like_dom_sf"/>
</dbReference>
<dbReference type="Pfam" id="PF00990">
    <property type="entry name" value="GGDEF"/>
    <property type="match status" value="1"/>
</dbReference>
<dbReference type="CDD" id="cd00130">
    <property type="entry name" value="PAS"/>
    <property type="match status" value="1"/>
</dbReference>
<gene>
    <name evidence="3" type="ORF">LA374_08825</name>
</gene>
<dbReference type="InterPro" id="IPR043128">
    <property type="entry name" value="Rev_trsase/Diguanyl_cyclase"/>
</dbReference>
<dbReference type="PROSITE" id="PS50887">
    <property type="entry name" value="GGDEF"/>
    <property type="match status" value="1"/>
</dbReference>
<dbReference type="PROSITE" id="PS50112">
    <property type="entry name" value="PAS"/>
    <property type="match status" value="1"/>
</dbReference>
<dbReference type="EC" id="2.7.7.65" evidence="3"/>
<dbReference type="CDD" id="cd01949">
    <property type="entry name" value="GGDEF"/>
    <property type="match status" value="1"/>
</dbReference>
<dbReference type="Gene3D" id="3.30.70.270">
    <property type="match status" value="1"/>
</dbReference>
<protein>
    <submittedName>
        <fullName evidence="3">Diguanylate cyclase</fullName>
        <ecNumber evidence="3">2.7.7.65</ecNumber>
    </submittedName>
</protein>
<evidence type="ECO:0000259" key="2">
    <source>
        <dbReference type="PROSITE" id="PS50887"/>
    </source>
</evidence>
<dbReference type="InterPro" id="IPR000160">
    <property type="entry name" value="GGDEF_dom"/>
</dbReference>
<evidence type="ECO:0000313" key="4">
    <source>
        <dbReference type="Proteomes" id="UP000774958"/>
    </source>
</evidence>
<dbReference type="Proteomes" id="UP000774958">
    <property type="component" value="Unassembled WGS sequence"/>
</dbReference>
<dbReference type="NCBIfam" id="TIGR00229">
    <property type="entry name" value="sensory_box"/>
    <property type="match status" value="1"/>
</dbReference>
<dbReference type="PANTHER" id="PTHR44757">
    <property type="entry name" value="DIGUANYLATE CYCLASE DGCP"/>
    <property type="match status" value="1"/>
</dbReference>
<dbReference type="SUPFAM" id="SSF55785">
    <property type="entry name" value="PYP-like sensor domain (PAS domain)"/>
    <property type="match status" value="2"/>
</dbReference>
<keyword evidence="3" id="KW-0808">Transferase</keyword>